<accession>A0A1X7T5J6</accession>
<evidence type="ECO:0000313" key="1">
    <source>
        <dbReference type="EnsemblMetazoa" id="Aqu2.1.09650_001"/>
    </source>
</evidence>
<dbReference type="AlphaFoldDB" id="A0A1X7T5J6"/>
<reference evidence="1" key="1">
    <citation type="submission" date="2017-05" db="UniProtKB">
        <authorList>
            <consortium name="EnsemblMetazoa"/>
        </authorList>
    </citation>
    <scope>IDENTIFICATION</scope>
</reference>
<dbReference type="InParanoid" id="A0A1X7T5J6"/>
<name>A0A1X7T5J6_AMPQE</name>
<proteinExistence type="predicted"/>
<sequence length="86" mass="10186">HVSCASMRILHIQHLHIDVFILLVAWSQHFLEGSIKSGKIIVFKVKDRDIPIVHTEQYMRSKLREKVGENRGRKREDTFIMVRYIS</sequence>
<dbReference type="EnsemblMetazoa" id="Aqu2.1.09650_001">
    <property type="protein sequence ID" value="Aqu2.1.09650_001"/>
    <property type="gene ID" value="Aqu2.1.09650"/>
</dbReference>
<organism evidence="1">
    <name type="scientific">Amphimedon queenslandica</name>
    <name type="common">Sponge</name>
    <dbReference type="NCBI Taxonomy" id="400682"/>
    <lineage>
        <taxon>Eukaryota</taxon>
        <taxon>Metazoa</taxon>
        <taxon>Porifera</taxon>
        <taxon>Demospongiae</taxon>
        <taxon>Heteroscleromorpha</taxon>
        <taxon>Haplosclerida</taxon>
        <taxon>Niphatidae</taxon>
        <taxon>Amphimedon</taxon>
    </lineage>
</organism>
<protein>
    <submittedName>
        <fullName evidence="1">Uncharacterized protein</fullName>
    </submittedName>
</protein>